<name>A0ABW2F8V1_9BACL</name>
<dbReference type="Gene3D" id="3.30.300.30">
    <property type="match status" value="1"/>
</dbReference>
<keyword evidence="5" id="KW-1185">Reference proteome</keyword>
<dbReference type="SUPFAM" id="SSF56801">
    <property type="entry name" value="Acetyl-CoA synthetase-like"/>
    <property type="match status" value="1"/>
</dbReference>
<dbReference type="Pfam" id="PF13193">
    <property type="entry name" value="AMP-binding_C"/>
    <property type="match status" value="1"/>
</dbReference>
<dbReference type="Proteomes" id="UP001596378">
    <property type="component" value="Unassembled WGS sequence"/>
</dbReference>
<comment type="caution">
    <text evidence="4">The sequence shown here is derived from an EMBL/GenBank/DDBJ whole genome shotgun (WGS) entry which is preliminary data.</text>
</comment>
<evidence type="ECO:0000313" key="4">
    <source>
        <dbReference type="EMBL" id="MFC7149403.1"/>
    </source>
</evidence>
<dbReference type="RefSeq" id="WP_378051568.1">
    <property type="nucleotide sequence ID" value="NZ_JBHMDN010000034.1"/>
</dbReference>
<accession>A0ABW2F8V1</accession>
<proteinExistence type="inferred from homology"/>
<dbReference type="InterPro" id="IPR025110">
    <property type="entry name" value="AMP-bd_C"/>
</dbReference>
<dbReference type="Gene3D" id="3.40.50.12780">
    <property type="entry name" value="N-terminal domain of ligase-like"/>
    <property type="match status" value="1"/>
</dbReference>
<comment type="similarity">
    <text evidence="1">Belongs to the ATP-dependent AMP-binding enzyme family.</text>
</comment>
<protein>
    <submittedName>
        <fullName evidence="4">Long-chain fatty acid--CoA ligase</fullName>
    </submittedName>
</protein>
<evidence type="ECO:0000313" key="5">
    <source>
        <dbReference type="Proteomes" id="UP001596378"/>
    </source>
</evidence>
<dbReference type="InterPro" id="IPR042099">
    <property type="entry name" value="ANL_N_sf"/>
</dbReference>
<dbReference type="EMBL" id="JBHTAI010000007">
    <property type="protein sequence ID" value="MFC7149403.1"/>
    <property type="molecule type" value="Genomic_DNA"/>
</dbReference>
<sequence length="453" mass="50331">MSALDWLFERMAEHREREALIWEGQTRTYGDLLAGVAQQRSRLADIGIGPGEVVWLEGDFTFETCGMLLALIANRSIVVPVSGSSSPSRRSELIELTQARWLLREDGGQLRAERTSREIRSELLIALREAGHPGLVLFSSGSTGTPKAIVHDMSRLLKKYAHRRAAFRTLSFLLIDHIGGMNTLFHTLANGGTLIFPHNRHPLHICACIERYRAELLPTTPSFLNLLIMSEAYKRCDLSSLRIATYGTEAMNASTLAALAGLFPGLEFRQTYGLSELGILRAKSRSSGSLWMKIGGEGVQTRIVDGLLHIRSDSAMLGYLNAPDPFDDEGWFNTQDQALVDGDYVRIIGRASDIVNVGGRKVFPLEVEEVLLQMPEIQDAVVTGRPHALVGSVLEAAVNVRAPFAGLGAGQLKALIRSFCRDRLESYQIPVYVTLQEEPLHSERFKKIRNRRR</sequence>
<feature type="domain" description="AMP-dependent synthetase/ligase" evidence="2">
    <location>
        <begin position="8"/>
        <end position="282"/>
    </location>
</feature>
<reference evidence="5" key="1">
    <citation type="journal article" date="2019" name="Int. J. Syst. Evol. Microbiol.">
        <title>The Global Catalogue of Microorganisms (GCM) 10K type strain sequencing project: providing services to taxonomists for standard genome sequencing and annotation.</title>
        <authorList>
            <consortium name="The Broad Institute Genomics Platform"/>
            <consortium name="The Broad Institute Genome Sequencing Center for Infectious Disease"/>
            <person name="Wu L."/>
            <person name="Ma J."/>
        </authorList>
    </citation>
    <scope>NUCLEOTIDE SEQUENCE [LARGE SCALE GENOMIC DNA]</scope>
    <source>
        <strain evidence="5">KCTC 12907</strain>
    </source>
</reference>
<feature type="domain" description="AMP-binding enzyme C-terminal" evidence="3">
    <location>
        <begin position="366"/>
        <end position="437"/>
    </location>
</feature>
<dbReference type="InterPro" id="IPR045851">
    <property type="entry name" value="AMP-bd_C_sf"/>
</dbReference>
<dbReference type="CDD" id="cd04433">
    <property type="entry name" value="AFD_class_I"/>
    <property type="match status" value="1"/>
</dbReference>
<gene>
    <name evidence="4" type="ORF">ACFQMJ_12770</name>
</gene>
<dbReference type="InterPro" id="IPR020845">
    <property type="entry name" value="AMP-binding_CS"/>
</dbReference>
<dbReference type="InterPro" id="IPR000873">
    <property type="entry name" value="AMP-dep_synth/lig_dom"/>
</dbReference>
<dbReference type="PANTHER" id="PTHR43201">
    <property type="entry name" value="ACYL-COA SYNTHETASE"/>
    <property type="match status" value="1"/>
</dbReference>
<evidence type="ECO:0000259" key="3">
    <source>
        <dbReference type="Pfam" id="PF13193"/>
    </source>
</evidence>
<dbReference type="PANTHER" id="PTHR43201:SF8">
    <property type="entry name" value="ACYL-COA SYNTHETASE FAMILY MEMBER 3"/>
    <property type="match status" value="1"/>
</dbReference>
<dbReference type="PROSITE" id="PS00455">
    <property type="entry name" value="AMP_BINDING"/>
    <property type="match status" value="1"/>
</dbReference>
<dbReference type="Pfam" id="PF00501">
    <property type="entry name" value="AMP-binding"/>
    <property type="match status" value="1"/>
</dbReference>
<organism evidence="4 5">
    <name type="scientific">Cohnella cellulosilytica</name>
    <dbReference type="NCBI Taxonomy" id="986710"/>
    <lineage>
        <taxon>Bacteria</taxon>
        <taxon>Bacillati</taxon>
        <taxon>Bacillota</taxon>
        <taxon>Bacilli</taxon>
        <taxon>Bacillales</taxon>
        <taxon>Paenibacillaceae</taxon>
        <taxon>Cohnella</taxon>
    </lineage>
</organism>
<evidence type="ECO:0000256" key="1">
    <source>
        <dbReference type="ARBA" id="ARBA00006432"/>
    </source>
</evidence>
<keyword evidence="4" id="KW-0436">Ligase</keyword>
<evidence type="ECO:0000259" key="2">
    <source>
        <dbReference type="Pfam" id="PF00501"/>
    </source>
</evidence>
<dbReference type="GO" id="GO:0016874">
    <property type="term" value="F:ligase activity"/>
    <property type="evidence" value="ECO:0007669"/>
    <property type="project" value="UniProtKB-KW"/>
</dbReference>